<keyword evidence="5" id="KW-1185">Reference proteome</keyword>
<comment type="caution">
    <text evidence="4">The sequence shown here is derived from an EMBL/GenBank/DDBJ whole genome shotgun (WGS) entry which is preliminary data.</text>
</comment>
<accession>A0ABD2QPV0</accession>
<dbReference type="SUPFAM" id="SSF117281">
    <property type="entry name" value="Kelch motif"/>
    <property type="match status" value="1"/>
</dbReference>
<dbReference type="PROSITE" id="PS50097">
    <property type="entry name" value="BTB"/>
    <property type="match status" value="1"/>
</dbReference>
<evidence type="ECO:0000259" key="3">
    <source>
        <dbReference type="PROSITE" id="PS50097"/>
    </source>
</evidence>
<dbReference type="InterPro" id="IPR000210">
    <property type="entry name" value="BTB/POZ_dom"/>
</dbReference>
<dbReference type="Gene3D" id="3.30.710.10">
    <property type="entry name" value="Potassium Channel Kv1.1, Chain A"/>
    <property type="match status" value="1"/>
</dbReference>
<dbReference type="Pfam" id="PF00651">
    <property type="entry name" value="BTB"/>
    <property type="match status" value="1"/>
</dbReference>
<dbReference type="EMBL" id="JBJKFK010000046">
    <property type="protein sequence ID" value="KAL3320526.1"/>
    <property type="molecule type" value="Genomic_DNA"/>
</dbReference>
<dbReference type="PANTHER" id="PTHR24412:SF489">
    <property type="entry name" value="RING FINGER DOMAIN AND KELCH REPEAT-CONTAINING PROTEIN DDB_G0271372"/>
    <property type="match status" value="1"/>
</dbReference>
<dbReference type="InterPro" id="IPR015915">
    <property type="entry name" value="Kelch-typ_b-propeller"/>
</dbReference>
<dbReference type="InterPro" id="IPR011333">
    <property type="entry name" value="SKP1/BTB/POZ_sf"/>
</dbReference>
<proteinExistence type="predicted"/>
<dbReference type="SMART" id="SM00225">
    <property type="entry name" value="BTB"/>
    <property type="match status" value="1"/>
</dbReference>
<evidence type="ECO:0000313" key="5">
    <source>
        <dbReference type="Proteomes" id="UP001626550"/>
    </source>
</evidence>
<evidence type="ECO:0000256" key="2">
    <source>
        <dbReference type="ARBA" id="ARBA00022737"/>
    </source>
</evidence>
<organism evidence="4 5">
    <name type="scientific">Cichlidogyrus casuarinus</name>
    <dbReference type="NCBI Taxonomy" id="1844966"/>
    <lineage>
        <taxon>Eukaryota</taxon>
        <taxon>Metazoa</taxon>
        <taxon>Spiralia</taxon>
        <taxon>Lophotrochozoa</taxon>
        <taxon>Platyhelminthes</taxon>
        <taxon>Monogenea</taxon>
        <taxon>Monopisthocotylea</taxon>
        <taxon>Dactylogyridea</taxon>
        <taxon>Ancyrocephalidae</taxon>
        <taxon>Cichlidogyrus</taxon>
    </lineage>
</organism>
<dbReference type="AlphaFoldDB" id="A0ABD2QPV0"/>
<evidence type="ECO:0000256" key="1">
    <source>
        <dbReference type="ARBA" id="ARBA00022441"/>
    </source>
</evidence>
<dbReference type="InterPro" id="IPR006652">
    <property type="entry name" value="Kelch_1"/>
</dbReference>
<dbReference type="Proteomes" id="UP001626550">
    <property type="component" value="Unassembled WGS sequence"/>
</dbReference>
<protein>
    <submittedName>
        <fullName evidence="4">Kelch-like</fullName>
    </submittedName>
</protein>
<keyword evidence="2" id="KW-0677">Repeat</keyword>
<dbReference type="Pfam" id="PF24681">
    <property type="entry name" value="Kelch_KLHDC2_KLHL20_DRC7"/>
    <property type="match status" value="1"/>
</dbReference>
<reference evidence="4 5" key="1">
    <citation type="submission" date="2024-11" db="EMBL/GenBank/DDBJ databases">
        <title>Adaptive evolution of stress response genes in parasites aligns with host niche diversity.</title>
        <authorList>
            <person name="Hahn C."/>
            <person name="Resl P."/>
        </authorList>
    </citation>
    <scope>NUCLEOTIDE SEQUENCE [LARGE SCALE GENOMIC DNA]</scope>
    <source>
        <strain evidence="4">EGGRZ-B1_66</strain>
        <tissue evidence="4">Body</tissue>
    </source>
</reference>
<keyword evidence="1" id="KW-0880">Kelch repeat</keyword>
<dbReference type="Gene3D" id="2.120.10.80">
    <property type="entry name" value="Kelch-type beta propeller"/>
    <property type="match status" value="2"/>
</dbReference>
<feature type="domain" description="BTB" evidence="3">
    <location>
        <begin position="31"/>
        <end position="95"/>
    </location>
</feature>
<dbReference type="SUPFAM" id="SSF54695">
    <property type="entry name" value="POZ domain"/>
    <property type="match status" value="1"/>
</dbReference>
<sequence>MSTTSRLIEDDTLKSRMFDALYDMRKKDEFCDVVLKCGPDGEKIILSHRIILIAASPYFQNRLPANVATLNPDFDIQSLRKVLDFMYSGSIRITKQNVAKIEPIVIEFELEVLRRKIEAFKTDHPSDGVAELSTRPDKFWVLLGDGETATQIYNFSTKTWKQDSKMIPNLPISIKGAVGVVLEDSIYVIGGETRDGEVLSGTYILEAGATNWIRGPDMTTARRDFAALVMDDSIYVFGGSDGRNVLESCEVLIGDHWYSKTPMHQARSHFGVASSDRKIYVFAGMNGDQKQSSVECYDPNNDVWEECLSCYQSGSATAMTFQGNIYLFTLQDKIVQTYSASEDSWAHHGELLQIHQNGVITSHGDDFLVAGGDNGKVVEKLDIAKGKWLNESEGMLYNINSPINFIY</sequence>
<name>A0ABD2QPV0_9PLAT</name>
<gene>
    <name evidence="4" type="primary">KLHL31</name>
    <name evidence="4" type="ORF">Ciccas_000790</name>
</gene>
<dbReference type="SMART" id="SM00612">
    <property type="entry name" value="Kelch"/>
    <property type="match status" value="3"/>
</dbReference>
<dbReference type="PANTHER" id="PTHR24412">
    <property type="entry name" value="KELCH PROTEIN"/>
    <property type="match status" value="1"/>
</dbReference>
<evidence type="ECO:0000313" key="4">
    <source>
        <dbReference type="EMBL" id="KAL3320526.1"/>
    </source>
</evidence>